<accession>A0ABP8CZP1</accession>
<dbReference type="Gene3D" id="1.20.1250.20">
    <property type="entry name" value="MFS general substrate transporter like domains"/>
    <property type="match status" value="1"/>
</dbReference>
<dbReference type="EMBL" id="BAABAT010000002">
    <property type="protein sequence ID" value="GAA4245123.1"/>
    <property type="molecule type" value="Genomic_DNA"/>
</dbReference>
<evidence type="ECO:0000313" key="2">
    <source>
        <dbReference type="EMBL" id="GAA4245123.1"/>
    </source>
</evidence>
<feature type="transmembrane region" description="Helical" evidence="1">
    <location>
        <begin position="324"/>
        <end position="351"/>
    </location>
</feature>
<feature type="transmembrane region" description="Helical" evidence="1">
    <location>
        <begin position="211"/>
        <end position="230"/>
    </location>
</feature>
<feature type="transmembrane region" description="Helical" evidence="1">
    <location>
        <begin position="12"/>
        <end position="38"/>
    </location>
</feature>
<gene>
    <name evidence="2" type="ORF">GCM10022255_011120</name>
</gene>
<keyword evidence="1" id="KW-0472">Membrane</keyword>
<dbReference type="SUPFAM" id="SSF103473">
    <property type="entry name" value="MFS general substrate transporter"/>
    <property type="match status" value="1"/>
</dbReference>
<dbReference type="Proteomes" id="UP001500620">
    <property type="component" value="Unassembled WGS sequence"/>
</dbReference>
<keyword evidence="1" id="KW-0812">Transmembrane</keyword>
<dbReference type="PANTHER" id="PTHR23542:SF1">
    <property type="entry name" value="MAJOR FACILITATOR SUPERFAMILY (MFS) PROFILE DOMAIN-CONTAINING PROTEIN"/>
    <property type="match status" value="1"/>
</dbReference>
<feature type="transmembrane region" description="Helical" evidence="1">
    <location>
        <begin position="292"/>
        <end position="312"/>
    </location>
</feature>
<feature type="transmembrane region" description="Helical" evidence="1">
    <location>
        <begin position="172"/>
        <end position="191"/>
    </location>
</feature>
<keyword evidence="3" id="KW-1185">Reference proteome</keyword>
<comment type="caution">
    <text evidence="2">The sequence shown here is derived from an EMBL/GenBank/DDBJ whole genome shotgun (WGS) entry which is preliminary data.</text>
</comment>
<protein>
    <submittedName>
        <fullName evidence="2">MFS transporter</fullName>
    </submittedName>
</protein>
<feature type="transmembrane region" description="Helical" evidence="1">
    <location>
        <begin position="242"/>
        <end position="261"/>
    </location>
</feature>
<proteinExistence type="predicted"/>
<name>A0ABP8CZP1_9ACTN</name>
<dbReference type="PANTHER" id="PTHR23542">
    <property type="match status" value="1"/>
</dbReference>
<reference evidence="3" key="1">
    <citation type="journal article" date="2019" name="Int. J. Syst. Evol. Microbiol.">
        <title>The Global Catalogue of Microorganisms (GCM) 10K type strain sequencing project: providing services to taxonomists for standard genome sequencing and annotation.</title>
        <authorList>
            <consortium name="The Broad Institute Genomics Platform"/>
            <consortium name="The Broad Institute Genome Sequencing Center for Infectious Disease"/>
            <person name="Wu L."/>
            <person name="Ma J."/>
        </authorList>
    </citation>
    <scope>NUCLEOTIDE SEQUENCE [LARGE SCALE GENOMIC DNA]</scope>
    <source>
        <strain evidence="3">JCM 17441</strain>
    </source>
</reference>
<feature type="transmembrane region" description="Helical" evidence="1">
    <location>
        <begin position="78"/>
        <end position="98"/>
    </location>
</feature>
<sequence>MSYVRLLRTQGAAGFFITTVLGRLGIAMYGLSIILTAATTYGDYVRAGLVGGAFAGAEAVGGPIFGRFADRHGQRRTLAPAAALHLVAVSGLAFALLAGAPVALAVATAAVGGASVPQLGALAAARWSHLLRGDPRLETALSLEAVANDVAFIAGPLAVAAVVSLLGPAHAAAIACLLVVVAALVLAVQDLDVGARAPGPRVGRELIGPGLANLLLGLLFGTAQLAVTALARERGAEGLAGLYYLTMSLGSLAASAVYGLIRWRGPVWYRVVGAVFLVSAGAVAVLTVGGFAALFVLGLGVGPLIVVTGTLVERRAGPGRLTQAFALMSALSAAGIALAGPVGGAAVQAWLA</sequence>
<feature type="transmembrane region" description="Helical" evidence="1">
    <location>
        <begin position="44"/>
        <end position="66"/>
    </location>
</feature>
<dbReference type="RefSeq" id="WP_345121901.1">
    <property type="nucleotide sequence ID" value="NZ_BAABAT010000002.1"/>
</dbReference>
<dbReference type="Pfam" id="PF07690">
    <property type="entry name" value="MFS_1"/>
    <property type="match status" value="1"/>
</dbReference>
<organism evidence="2 3">
    <name type="scientific">Dactylosporangium darangshiense</name>
    <dbReference type="NCBI Taxonomy" id="579108"/>
    <lineage>
        <taxon>Bacteria</taxon>
        <taxon>Bacillati</taxon>
        <taxon>Actinomycetota</taxon>
        <taxon>Actinomycetes</taxon>
        <taxon>Micromonosporales</taxon>
        <taxon>Micromonosporaceae</taxon>
        <taxon>Dactylosporangium</taxon>
    </lineage>
</organism>
<evidence type="ECO:0000313" key="3">
    <source>
        <dbReference type="Proteomes" id="UP001500620"/>
    </source>
</evidence>
<evidence type="ECO:0000256" key="1">
    <source>
        <dbReference type="SAM" id="Phobius"/>
    </source>
</evidence>
<keyword evidence="1" id="KW-1133">Transmembrane helix</keyword>
<dbReference type="InterPro" id="IPR011701">
    <property type="entry name" value="MFS"/>
</dbReference>
<feature type="transmembrane region" description="Helical" evidence="1">
    <location>
        <begin position="268"/>
        <end position="286"/>
    </location>
</feature>
<dbReference type="InterPro" id="IPR036259">
    <property type="entry name" value="MFS_trans_sf"/>
</dbReference>